<dbReference type="GO" id="GO:0004519">
    <property type="term" value="F:endonuclease activity"/>
    <property type="evidence" value="ECO:0007669"/>
    <property type="project" value="InterPro"/>
</dbReference>
<dbReference type="SMART" id="SM00507">
    <property type="entry name" value="HNHc"/>
    <property type="match status" value="1"/>
</dbReference>
<protein>
    <recommendedName>
        <fullName evidence="1">HNH nuclease domain-containing protein</fullName>
    </recommendedName>
</protein>
<dbReference type="CDD" id="cd00085">
    <property type="entry name" value="HNHc"/>
    <property type="match status" value="1"/>
</dbReference>
<sequence length="344" mass="38200">MPAVNSKYAPLGDYLKAQKTERFWLSLEHISEMVGGLPAEASKPQFWANTEDHHRSRRDQWRQAGFKAFLRSSDGRLGVTFERLKSASHGLPWSSAELKVCVVAYWKLITAEARGQRISKTDLRNEALEQGLASRSESAYEFRMQNISAVLDELGLKRATGYAPMKNIGGVKASLIELVNEQWGRSKEFESPTADDDALATRVIAARQKIANAMSEAPPGSRSVRKLLSATEKFVRDPNVIAWVLKRAAGKCEMCEAPAPFVATDGEPFLEVHHVRPLSEGGPDTAENACGCCPNCHRQLHLGMNASTLRRRLLSRNTWLVDYPATKTGEQVPSGPRTTRSRVR</sequence>
<evidence type="ECO:0000313" key="3">
    <source>
        <dbReference type="Proteomes" id="UP000324758"/>
    </source>
</evidence>
<comment type="caution">
    <text evidence="2">The sequence shown here is derived from an EMBL/GenBank/DDBJ whole genome shotgun (WGS) entry which is preliminary data.</text>
</comment>
<dbReference type="AlphaFoldDB" id="A0A5D3K3P5"/>
<dbReference type="Proteomes" id="UP000324758">
    <property type="component" value="Unassembled WGS sequence"/>
</dbReference>
<dbReference type="Pfam" id="PF01844">
    <property type="entry name" value="HNH"/>
    <property type="match status" value="1"/>
</dbReference>
<evidence type="ECO:0000259" key="1">
    <source>
        <dbReference type="SMART" id="SM00507"/>
    </source>
</evidence>
<dbReference type="Pfam" id="PF24698">
    <property type="entry name" value="DUF7662"/>
    <property type="match status" value="1"/>
</dbReference>
<dbReference type="RefSeq" id="WP_148776659.1">
    <property type="nucleotide sequence ID" value="NZ_VSSS01000057.1"/>
</dbReference>
<dbReference type="InterPro" id="IPR056079">
    <property type="entry name" value="DUF7662"/>
</dbReference>
<dbReference type="OrthoDB" id="9788621at2"/>
<dbReference type="EMBL" id="VSSS01000057">
    <property type="protein sequence ID" value="TYL89966.1"/>
    <property type="molecule type" value="Genomic_DNA"/>
</dbReference>
<proteinExistence type="predicted"/>
<accession>A0A5D3K3P5</accession>
<dbReference type="InterPro" id="IPR002711">
    <property type="entry name" value="HNH"/>
</dbReference>
<dbReference type="GO" id="GO:0008270">
    <property type="term" value="F:zinc ion binding"/>
    <property type="evidence" value="ECO:0007669"/>
    <property type="project" value="InterPro"/>
</dbReference>
<dbReference type="Gene3D" id="1.10.30.50">
    <property type="match status" value="1"/>
</dbReference>
<reference evidence="2 3" key="1">
    <citation type="submission" date="2019-08" db="EMBL/GenBank/DDBJ databases">
        <title>Bradyrhizobium hipponensis sp. nov., a rhizobium isolated from a Lupinus angustifolius root nodule in Tunisia.</title>
        <authorList>
            <person name="Off K."/>
            <person name="Rejili M."/>
            <person name="Mars M."/>
            <person name="Brachmann A."/>
            <person name="Marin M."/>
        </authorList>
    </citation>
    <scope>NUCLEOTIDE SEQUENCE [LARGE SCALE GENOMIC DNA]</scope>
    <source>
        <strain evidence="2 3">CTAW71</strain>
    </source>
</reference>
<name>A0A5D3K3P5_9BRAD</name>
<organism evidence="2 3">
    <name type="scientific">Bradyrhizobium rifense</name>
    <dbReference type="NCBI Taxonomy" id="515499"/>
    <lineage>
        <taxon>Bacteria</taxon>
        <taxon>Pseudomonadati</taxon>
        <taxon>Pseudomonadota</taxon>
        <taxon>Alphaproteobacteria</taxon>
        <taxon>Hyphomicrobiales</taxon>
        <taxon>Nitrobacteraceae</taxon>
        <taxon>Bradyrhizobium</taxon>
    </lineage>
</organism>
<dbReference type="InterPro" id="IPR003615">
    <property type="entry name" value="HNH_nuc"/>
</dbReference>
<keyword evidence="3" id="KW-1185">Reference proteome</keyword>
<feature type="domain" description="HNH nuclease" evidence="1">
    <location>
        <begin position="239"/>
        <end position="298"/>
    </location>
</feature>
<evidence type="ECO:0000313" key="2">
    <source>
        <dbReference type="EMBL" id="TYL89966.1"/>
    </source>
</evidence>
<gene>
    <name evidence="2" type="ORF">FXB40_34110</name>
</gene>
<dbReference type="GO" id="GO:0003676">
    <property type="term" value="F:nucleic acid binding"/>
    <property type="evidence" value="ECO:0007669"/>
    <property type="project" value="InterPro"/>
</dbReference>